<dbReference type="Proteomes" id="UP000001745">
    <property type="component" value="Unassembled WGS sequence"/>
</dbReference>
<comment type="similarity">
    <text evidence="7">Belongs to the protein kinase superfamily. Ser/Thr protein kinase family. CDC5/Polo subfamily.</text>
</comment>
<keyword evidence="5 6" id="KW-0067">ATP-binding</keyword>
<dbReference type="HOGENOM" id="CLU_000288_46_0_1"/>
<dbReference type="OMA" id="SPWIDFY"/>
<dbReference type="InParanoid" id="B8MQF1"/>
<dbReference type="InterPro" id="IPR017441">
    <property type="entry name" value="Protein_kinase_ATP_BS"/>
</dbReference>
<organism evidence="11 12">
    <name type="scientific">Talaromyces stipitatus (strain ATCC 10500 / CBS 375.48 / QM 6759 / NRRL 1006)</name>
    <name type="common">Penicillium stipitatum</name>
    <dbReference type="NCBI Taxonomy" id="441959"/>
    <lineage>
        <taxon>Eukaryota</taxon>
        <taxon>Fungi</taxon>
        <taxon>Dikarya</taxon>
        <taxon>Ascomycota</taxon>
        <taxon>Pezizomycotina</taxon>
        <taxon>Eurotiomycetes</taxon>
        <taxon>Eurotiomycetidae</taxon>
        <taxon>Eurotiales</taxon>
        <taxon>Trichocomaceae</taxon>
        <taxon>Talaromyces</taxon>
        <taxon>Talaromyces sect. Talaromyces</taxon>
    </lineage>
</organism>
<dbReference type="PANTHER" id="PTHR24345">
    <property type="entry name" value="SERINE/THREONINE-PROTEIN KINASE PLK"/>
    <property type="match status" value="1"/>
</dbReference>
<feature type="region of interest" description="Disordered" evidence="8">
    <location>
        <begin position="584"/>
        <end position="717"/>
    </location>
</feature>
<feature type="compositionally biased region" description="Low complexity" evidence="8">
    <location>
        <begin position="1062"/>
        <end position="1072"/>
    </location>
</feature>
<evidence type="ECO:0000256" key="5">
    <source>
        <dbReference type="ARBA" id="ARBA00022840"/>
    </source>
</evidence>
<evidence type="ECO:0000256" key="8">
    <source>
        <dbReference type="SAM" id="MobiDB-lite"/>
    </source>
</evidence>
<sequence>MEPLSPRSTNIPLQNKPSAAYKKVDRHAPPAPVAAKAAPSKIHAPPPPSIVREPGEDGEEYSTGLFLGKGGFAVCYEGKLVRNGRVFALKVVRSEMTQKKMAEKFRTELEIHSKLRHPNIVRFHRAFAYFDCTYVVLDLCPNGSVMDMVRKRKSLTLPEVRRFMIQLCGAVKYLHKRNVAHRDLKMGNLFLDRNMDIKVGDFGLAAMILSEKEAKRRQTLCGTPNYIAPEVIDRSKGGHNQKVDIWSLGVICFAMLAGFPPFQSKTQEEIYKKVKNLNYVWPKDNECANDIPVEAKTLVSSCLNLDEEKRPSADEIVDHEFFNMYPGCIPRSLDPACKQMKPVWLKMEEPHGDRMIQGYSLEYESKYRSRAAQIKDPRERYAFCREAFYAECGVGFKRDGNPRKCAGTHSSKSVFSETSAETDKGLSPVIPLPADFVYKYPVWADGDWSVPDNAVPSATDFSDSNSSDDSNDQLSQSDTTEKMNAASVARTQAALAAAQSRRLEAKPKSHAATLRQQALPLRTSSRQASTMRAPPATTTQSRRTPSGSRDMTPDSPPKGLAQRPVRIPRGVAASYSATIRDLDRLVAPPMPKSDSVPNGLGMGKTRSQSRRQYETAMDRPLPPSQDEVRSATPLNDNIVARSSRTRNMRAPASGYETRPERSETPVEPQQIYKSSQPPADAVQNHARTSSKSSTSSNKPRSTLGASPLIHPNEKFDLIPRSSPEDVVVDIKLMLRNMTPSASRTYRSHFKRRPHPYVIKWVDYTNRYGIGYILDDGTVGCVFKGEHGQAASGVILRDGEKHIRRKSRCLENRDSAQYAYSEVDQLVPRNGKPIEFYENTEHGSTEVRGMKRVLVRPEVFEVKVSTSGNGAMGIKVRTDIPPEQAKSEAEKVKRVKLVDQFGKYMIGSLGRHGADDATSDEPSMTKESDVCIKFYQRLGNVGVWGFGDGAFQFNFPDHTKLVISHSKSRGSSPWIDFYHLSPSAARYLAAKGKMHPSGFDTRAVASDEAATFLAVANESTDTGGDGRLRDVLHANCFMRKMKFVKEVLSTWVYYGRLGGRPTTSTTTGNTQPTEIFWDGPQERPSSGVGKYVWVTVGAQGGDGEYICMAPNAPATTASEQGTAGLASSTSSPQKQRYQLQNGAGQRTDRAMAGTMRGGMDRN</sequence>
<evidence type="ECO:0000256" key="6">
    <source>
        <dbReference type="PROSITE-ProRule" id="PRU10141"/>
    </source>
</evidence>
<dbReference type="FunFam" id="1.10.510.10:FF:000652">
    <property type="entry name" value="Serine/threonine-protein kinase"/>
    <property type="match status" value="1"/>
</dbReference>
<dbReference type="GO" id="GO:0000776">
    <property type="term" value="C:kinetochore"/>
    <property type="evidence" value="ECO:0007669"/>
    <property type="project" value="TreeGrafter"/>
</dbReference>
<name>B8MQF1_TALSN</name>
<feature type="region of interest" description="Disordered" evidence="8">
    <location>
        <begin position="1115"/>
        <end position="1161"/>
    </location>
</feature>
<feature type="compositionally biased region" description="Low complexity" evidence="8">
    <location>
        <begin position="485"/>
        <end position="500"/>
    </location>
</feature>
<evidence type="ECO:0000256" key="4">
    <source>
        <dbReference type="ARBA" id="ARBA00022777"/>
    </source>
</evidence>
<dbReference type="GO" id="GO:0005524">
    <property type="term" value="F:ATP binding"/>
    <property type="evidence" value="ECO:0007669"/>
    <property type="project" value="UniProtKB-UniRule"/>
</dbReference>
<dbReference type="InterPro" id="IPR033701">
    <property type="entry name" value="POLO_box_1"/>
</dbReference>
<dbReference type="GO" id="GO:0000922">
    <property type="term" value="C:spindle pole"/>
    <property type="evidence" value="ECO:0007669"/>
    <property type="project" value="TreeGrafter"/>
</dbReference>
<dbReference type="PROSITE" id="PS00107">
    <property type="entry name" value="PROTEIN_KINASE_ATP"/>
    <property type="match status" value="1"/>
</dbReference>
<dbReference type="InterPro" id="IPR000719">
    <property type="entry name" value="Prot_kinase_dom"/>
</dbReference>
<dbReference type="OrthoDB" id="408964at2759"/>
<dbReference type="Pfam" id="PF00069">
    <property type="entry name" value="Pkinase"/>
    <property type="match status" value="1"/>
</dbReference>
<dbReference type="GO" id="GO:0005816">
    <property type="term" value="C:spindle pole body"/>
    <property type="evidence" value="ECO:0007669"/>
    <property type="project" value="TreeGrafter"/>
</dbReference>
<feature type="compositionally biased region" description="Low complexity" evidence="8">
    <location>
        <begin position="687"/>
        <end position="702"/>
    </location>
</feature>
<feature type="region of interest" description="Disordered" evidence="8">
    <location>
        <begin position="407"/>
        <end position="426"/>
    </location>
</feature>
<dbReference type="InterPro" id="IPR000959">
    <property type="entry name" value="POLO_box_dom"/>
</dbReference>
<feature type="region of interest" description="Disordered" evidence="8">
    <location>
        <begin position="1"/>
        <end position="57"/>
    </location>
</feature>
<keyword evidence="2 7" id="KW-0808">Transferase</keyword>
<comment type="catalytic activity">
    <reaction evidence="7">
        <text>L-threonyl-[protein] + ATP = O-phospho-L-threonyl-[protein] + ADP + H(+)</text>
        <dbReference type="Rhea" id="RHEA:46608"/>
        <dbReference type="Rhea" id="RHEA-COMP:11060"/>
        <dbReference type="Rhea" id="RHEA-COMP:11605"/>
        <dbReference type="ChEBI" id="CHEBI:15378"/>
        <dbReference type="ChEBI" id="CHEBI:30013"/>
        <dbReference type="ChEBI" id="CHEBI:30616"/>
        <dbReference type="ChEBI" id="CHEBI:61977"/>
        <dbReference type="ChEBI" id="CHEBI:456216"/>
        <dbReference type="EC" id="2.7.11.21"/>
    </reaction>
</comment>
<dbReference type="CDD" id="cd13118">
    <property type="entry name" value="POLO_box_1"/>
    <property type="match status" value="1"/>
</dbReference>
<dbReference type="VEuPathDB" id="FungiDB:TSTA_058410"/>
<feature type="region of interest" description="Disordered" evidence="8">
    <location>
        <begin position="454"/>
        <end position="569"/>
    </location>
</feature>
<evidence type="ECO:0000259" key="9">
    <source>
        <dbReference type="PROSITE" id="PS50011"/>
    </source>
</evidence>
<dbReference type="PANTHER" id="PTHR24345:SF0">
    <property type="entry name" value="CELL CYCLE SERINE_THREONINE-PROTEIN KINASE CDC5_MSD2"/>
    <property type="match status" value="1"/>
</dbReference>
<feature type="compositionally biased region" description="Polar residues" evidence="8">
    <location>
        <begin position="408"/>
        <end position="419"/>
    </location>
</feature>
<accession>B8MQF1</accession>
<dbReference type="Gene3D" id="3.30.200.20">
    <property type="entry name" value="Phosphorylase Kinase, domain 1"/>
    <property type="match status" value="1"/>
</dbReference>
<evidence type="ECO:0000256" key="2">
    <source>
        <dbReference type="ARBA" id="ARBA00022679"/>
    </source>
</evidence>
<keyword evidence="4 7" id="KW-0418">Kinase</keyword>
<dbReference type="GO" id="GO:0004674">
    <property type="term" value="F:protein serine/threonine kinase activity"/>
    <property type="evidence" value="ECO:0007669"/>
    <property type="project" value="UniProtKB-KW"/>
</dbReference>
<keyword evidence="3 6" id="KW-0547">Nucleotide-binding</keyword>
<dbReference type="STRING" id="441959.B8MQF1"/>
<evidence type="ECO:0000256" key="1">
    <source>
        <dbReference type="ARBA" id="ARBA00022527"/>
    </source>
</evidence>
<dbReference type="PROSITE" id="PS50078">
    <property type="entry name" value="POLO_BOX"/>
    <property type="match status" value="1"/>
</dbReference>
<dbReference type="FunFam" id="3.30.1120.30:FF:000004">
    <property type="entry name" value="Serine/threonine-protein kinase"/>
    <property type="match status" value="1"/>
</dbReference>
<feature type="region of interest" description="Disordered" evidence="8">
    <location>
        <begin position="1062"/>
        <end position="1081"/>
    </location>
</feature>
<feature type="compositionally biased region" description="Polar residues" evidence="8">
    <location>
        <begin position="1115"/>
        <end position="1143"/>
    </location>
</feature>
<keyword evidence="1 7" id="KW-0723">Serine/threonine-protein kinase</keyword>
<feature type="domain" description="POLO box" evidence="10">
    <location>
        <begin position="756"/>
        <end position="851"/>
    </location>
</feature>
<dbReference type="PhylomeDB" id="B8MQF1"/>
<keyword evidence="12" id="KW-1185">Reference proteome</keyword>
<dbReference type="AlphaFoldDB" id="B8MQF1"/>
<dbReference type="SUPFAM" id="SSF82615">
    <property type="entry name" value="Polo-box domain"/>
    <property type="match status" value="2"/>
</dbReference>
<dbReference type="RefSeq" id="XP_002487464.1">
    <property type="nucleotide sequence ID" value="XM_002487419.1"/>
</dbReference>
<dbReference type="FunCoup" id="B8MQF1">
    <property type="interactions" value="307"/>
</dbReference>
<dbReference type="Gene3D" id="3.30.1120.30">
    <property type="entry name" value="POLO box domain"/>
    <property type="match status" value="1"/>
</dbReference>
<dbReference type="PROSITE" id="PS50011">
    <property type="entry name" value="PROTEIN_KINASE_DOM"/>
    <property type="match status" value="1"/>
</dbReference>
<evidence type="ECO:0000313" key="12">
    <source>
        <dbReference type="Proteomes" id="UP000001745"/>
    </source>
</evidence>
<feature type="binding site" evidence="6">
    <location>
        <position position="90"/>
    </location>
    <ligand>
        <name>ATP</name>
        <dbReference type="ChEBI" id="CHEBI:30616"/>
    </ligand>
</feature>
<proteinExistence type="inferred from homology"/>
<dbReference type="GeneID" id="8106443"/>
<feature type="compositionally biased region" description="Polar residues" evidence="8">
    <location>
        <begin position="1"/>
        <end position="17"/>
    </location>
</feature>
<dbReference type="InterPro" id="IPR011009">
    <property type="entry name" value="Kinase-like_dom_sf"/>
</dbReference>
<feature type="domain" description="Protein kinase" evidence="9">
    <location>
        <begin position="61"/>
        <end position="322"/>
    </location>
</feature>
<protein>
    <recommendedName>
        <fullName evidence="7">Serine/threonine-protein kinase</fullName>
        <ecNumber evidence="7">2.7.11.21</ecNumber>
    </recommendedName>
</protein>
<evidence type="ECO:0000256" key="7">
    <source>
        <dbReference type="RuleBase" id="RU361162"/>
    </source>
</evidence>
<dbReference type="SMART" id="SM00220">
    <property type="entry name" value="S_TKc"/>
    <property type="match status" value="1"/>
</dbReference>
<reference evidence="12" key="1">
    <citation type="journal article" date="2015" name="Genome Announc.">
        <title>Genome sequence of the AIDS-associated pathogen Penicillium marneffei (ATCC18224) and its near taxonomic relative Talaromyces stipitatus (ATCC10500).</title>
        <authorList>
            <person name="Nierman W.C."/>
            <person name="Fedorova-Abrams N.D."/>
            <person name="Andrianopoulos A."/>
        </authorList>
    </citation>
    <scope>NUCLEOTIDE SEQUENCE [LARGE SCALE GENOMIC DNA]</scope>
    <source>
        <strain evidence="12">ATCC 10500 / CBS 375.48 / QM 6759 / NRRL 1006</strain>
    </source>
</reference>
<evidence type="ECO:0000259" key="10">
    <source>
        <dbReference type="PROSITE" id="PS50078"/>
    </source>
</evidence>
<dbReference type="GO" id="GO:0005737">
    <property type="term" value="C:cytoplasm"/>
    <property type="evidence" value="ECO:0007669"/>
    <property type="project" value="TreeGrafter"/>
</dbReference>
<feature type="compositionally biased region" description="Low complexity" evidence="8">
    <location>
        <begin position="462"/>
        <end position="478"/>
    </location>
</feature>
<dbReference type="PROSITE" id="PS00108">
    <property type="entry name" value="PROTEIN_KINASE_ST"/>
    <property type="match status" value="1"/>
</dbReference>
<feature type="compositionally biased region" description="Polar residues" evidence="8">
    <location>
        <begin position="522"/>
        <end position="549"/>
    </location>
</feature>
<dbReference type="GO" id="GO:0005634">
    <property type="term" value="C:nucleus"/>
    <property type="evidence" value="ECO:0007669"/>
    <property type="project" value="TreeGrafter"/>
</dbReference>
<dbReference type="CDD" id="cd14099">
    <property type="entry name" value="STKc_PLK"/>
    <property type="match status" value="1"/>
</dbReference>
<dbReference type="Gene3D" id="1.10.510.10">
    <property type="entry name" value="Transferase(Phosphotransferase) domain 1"/>
    <property type="match status" value="1"/>
</dbReference>
<gene>
    <name evidence="11" type="ORF">TSTA_058410</name>
</gene>
<dbReference type="EC" id="2.7.11.21" evidence="7"/>
<evidence type="ECO:0000313" key="11">
    <source>
        <dbReference type="EMBL" id="EED13353.1"/>
    </source>
</evidence>
<dbReference type="EMBL" id="EQ962659">
    <property type="protein sequence ID" value="EED13353.1"/>
    <property type="molecule type" value="Genomic_DNA"/>
</dbReference>
<dbReference type="eggNOG" id="KOG0575">
    <property type="taxonomic scope" value="Eukaryota"/>
</dbReference>
<dbReference type="InterPro" id="IPR036947">
    <property type="entry name" value="POLO_box_dom_sf"/>
</dbReference>
<evidence type="ECO:0000256" key="3">
    <source>
        <dbReference type="ARBA" id="ARBA00022741"/>
    </source>
</evidence>
<dbReference type="SUPFAM" id="SSF56112">
    <property type="entry name" value="Protein kinase-like (PK-like)"/>
    <property type="match status" value="1"/>
</dbReference>
<dbReference type="GO" id="GO:0007052">
    <property type="term" value="P:mitotic spindle organization"/>
    <property type="evidence" value="ECO:0007669"/>
    <property type="project" value="TreeGrafter"/>
</dbReference>
<dbReference type="InterPro" id="IPR008271">
    <property type="entry name" value="Ser/Thr_kinase_AS"/>
</dbReference>